<evidence type="ECO:0000256" key="1">
    <source>
        <dbReference type="SAM" id="MobiDB-lite"/>
    </source>
</evidence>
<organism evidence="2 3">
    <name type="scientific">Labeo rohita</name>
    <name type="common">Indian major carp</name>
    <name type="synonym">Cyprinus rohita</name>
    <dbReference type="NCBI Taxonomy" id="84645"/>
    <lineage>
        <taxon>Eukaryota</taxon>
        <taxon>Metazoa</taxon>
        <taxon>Chordata</taxon>
        <taxon>Craniata</taxon>
        <taxon>Vertebrata</taxon>
        <taxon>Euteleostomi</taxon>
        <taxon>Actinopterygii</taxon>
        <taxon>Neopterygii</taxon>
        <taxon>Teleostei</taxon>
        <taxon>Ostariophysi</taxon>
        <taxon>Cypriniformes</taxon>
        <taxon>Cyprinidae</taxon>
        <taxon>Labeoninae</taxon>
        <taxon>Labeonini</taxon>
        <taxon>Labeo</taxon>
    </lineage>
</organism>
<keyword evidence="3" id="KW-1185">Reference proteome</keyword>
<feature type="region of interest" description="Disordered" evidence="1">
    <location>
        <begin position="78"/>
        <end position="140"/>
    </location>
</feature>
<feature type="region of interest" description="Disordered" evidence="1">
    <location>
        <begin position="256"/>
        <end position="405"/>
    </location>
</feature>
<reference evidence="2 3" key="1">
    <citation type="submission" date="2022-01" db="EMBL/GenBank/DDBJ databases">
        <title>A high-quality chromosome-level genome assembly of rohu carp, Labeo rohita.</title>
        <authorList>
            <person name="Arick M.A. II"/>
            <person name="Hsu C.-Y."/>
            <person name="Magbanua Z."/>
            <person name="Pechanova O."/>
            <person name="Grover C."/>
            <person name="Miller E."/>
            <person name="Thrash A."/>
            <person name="Ezzel L."/>
            <person name="Alam S."/>
            <person name="Benzie J."/>
            <person name="Hamilton M."/>
            <person name="Karsi A."/>
            <person name="Lawrence M.L."/>
            <person name="Peterson D.G."/>
        </authorList>
    </citation>
    <scope>NUCLEOTIDE SEQUENCE [LARGE SCALE GENOMIC DNA]</scope>
    <source>
        <strain evidence="3">BAU-BD-2019</strain>
        <tissue evidence="2">Blood</tissue>
    </source>
</reference>
<comment type="caution">
    <text evidence="2">The sequence shown here is derived from an EMBL/GenBank/DDBJ whole genome shotgun (WGS) entry which is preliminary data.</text>
</comment>
<accession>A0ABQ8L029</accession>
<sequence length="559" mass="58943">MDLPTVLLPILEQGNRSLEDHTKDFMYLASMIHYPVSSICSFYLTGLNPTTRAQLSGNGPRESLAAYVEWVLVSSRSSWTTEDDTSPTPDPESSQPSPRFAEHEPEPTVDGEPEPSPATVDIPDGREGAEDSTAHCTTAEGEQRLDLGLIVLEQDLTNFVEDIYEDMPALLPPSKLPDKLEQDVTNFFEDVYEDMPALLPPSKLPDCLDFPPTLPLSIVSAASVPPPLSPGSPSAHPQPTISAAGSLQVCQFPSVSWLEDPSSPPPASESQTPPRSSDPAAPPRLSAPSSPPSPVGPPAPPGSLVPPAPPWSVVVPPSSQDSAPPALPRRSIPPAPLGSSLPPAPPLSSVAPVPPWTSGAPPPPRSPEPRAPPRPSGSSESPWTIGSPSPPRAPPPPAPPPSVGPLELSALPPPWLLPPSAPPWVGMMAAVWVSHDSSCSGSLLSSPWLLPPSSPPWTPGGGGHDSSLAVHHYRAARPALEGTECAHRDAFTKKGGESSLSSLHCKTALPRCSVIAPLPRILVAVSLSPYLDNAVAPLWNIGRRPTLCRLGGFIQFHHW</sequence>
<feature type="compositionally biased region" description="Low complexity" evidence="1">
    <location>
        <begin position="268"/>
        <end position="288"/>
    </location>
</feature>
<feature type="compositionally biased region" description="Low complexity" evidence="1">
    <location>
        <begin position="311"/>
        <end position="324"/>
    </location>
</feature>
<evidence type="ECO:0000313" key="2">
    <source>
        <dbReference type="EMBL" id="KAI2644088.1"/>
    </source>
</evidence>
<dbReference type="Proteomes" id="UP000830375">
    <property type="component" value="Unassembled WGS sequence"/>
</dbReference>
<keyword evidence="2" id="KW-0675">Receptor</keyword>
<evidence type="ECO:0000313" key="3">
    <source>
        <dbReference type="Proteomes" id="UP000830375"/>
    </source>
</evidence>
<gene>
    <name evidence="2" type="ORF">H4Q32_030673</name>
</gene>
<protein>
    <submittedName>
        <fullName evidence="2">Opioid growth factor receptor</fullName>
    </submittedName>
</protein>
<dbReference type="EMBL" id="JACTAM010002639">
    <property type="protein sequence ID" value="KAI2644088.1"/>
    <property type="molecule type" value="Genomic_DNA"/>
</dbReference>
<proteinExistence type="predicted"/>
<feature type="compositionally biased region" description="Pro residues" evidence="1">
    <location>
        <begin position="388"/>
        <end position="403"/>
    </location>
</feature>
<name>A0ABQ8L029_LABRO</name>
<feature type="compositionally biased region" description="Pro residues" evidence="1">
    <location>
        <begin position="325"/>
        <end position="375"/>
    </location>
</feature>
<feature type="compositionally biased region" description="Basic and acidic residues" evidence="1">
    <location>
        <begin position="123"/>
        <end position="133"/>
    </location>
</feature>
<feature type="compositionally biased region" description="Pro residues" evidence="1">
    <location>
        <begin position="289"/>
        <end position="310"/>
    </location>
</feature>